<comment type="caution">
    <text evidence="2">The sequence shown here is derived from an EMBL/GenBank/DDBJ whole genome shotgun (WGS) entry which is preliminary data.</text>
</comment>
<organism evidence="2 3">
    <name type="scientific">Podospora australis</name>
    <dbReference type="NCBI Taxonomy" id="1536484"/>
    <lineage>
        <taxon>Eukaryota</taxon>
        <taxon>Fungi</taxon>
        <taxon>Dikarya</taxon>
        <taxon>Ascomycota</taxon>
        <taxon>Pezizomycotina</taxon>
        <taxon>Sordariomycetes</taxon>
        <taxon>Sordariomycetidae</taxon>
        <taxon>Sordariales</taxon>
        <taxon>Podosporaceae</taxon>
        <taxon>Podospora</taxon>
    </lineage>
</organism>
<dbReference type="PANTHER" id="PTHR13774">
    <property type="entry name" value="PHENAZINE BIOSYNTHESIS PROTEIN"/>
    <property type="match status" value="1"/>
</dbReference>
<evidence type="ECO:0000256" key="1">
    <source>
        <dbReference type="PIRSR" id="PIRSR016184-1"/>
    </source>
</evidence>
<name>A0AAN7AGT1_9PEZI</name>
<feature type="active site" evidence="1">
    <location>
        <position position="57"/>
    </location>
</feature>
<dbReference type="Proteomes" id="UP001302126">
    <property type="component" value="Unassembled WGS sequence"/>
</dbReference>
<sequence>MTTTHTQPTLDFVTLDVFTTSRFTGNPLAVIFIPSTLTSSISQETKQLIAREFNLSETVFLHTLPDEPNLSSSFRRAEIFTIEEELPFAGHPTIGTAFLVLEHLGWKHVTALQTKAGPIGIERVGERDVKAAIPHAVHIHSQTLSSLLYGTETEALSKTAIEDGLSPHAEIRERELQAKAVSIVRGMTFLLVELPSLDLLGKVKDGRPMDFGKIKGLIDEGEWGKSFVARYYYVPTAEPSVGSGGTRTWKFQTRMVELGFEDPATGSAACTLASYLTLAAEGEGVTKEHFEIVQGVEMGRRSEITVDAVAEVGGDGQKRVKELFLGGSAEVVMRGSISV</sequence>
<evidence type="ECO:0000313" key="3">
    <source>
        <dbReference type="Proteomes" id="UP001302126"/>
    </source>
</evidence>
<dbReference type="GO" id="GO:0016853">
    <property type="term" value="F:isomerase activity"/>
    <property type="evidence" value="ECO:0007669"/>
    <property type="project" value="TreeGrafter"/>
</dbReference>
<dbReference type="InterPro" id="IPR003719">
    <property type="entry name" value="Phenazine_PhzF-like"/>
</dbReference>
<keyword evidence="3" id="KW-1185">Reference proteome</keyword>
<dbReference type="PANTHER" id="PTHR13774:SF32">
    <property type="entry name" value="ANTISENSE-ENHANCING SEQUENCE 1"/>
    <property type="match status" value="1"/>
</dbReference>
<dbReference type="Pfam" id="PF02567">
    <property type="entry name" value="PhzC-PhzF"/>
    <property type="match status" value="1"/>
</dbReference>
<accession>A0AAN7AGT1</accession>
<reference evidence="2" key="2">
    <citation type="submission" date="2023-05" db="EMBL/GenBank/DDBJ databases">
        <authorList>
            <consortium name="Lawrence Berkeley National Laboratory"/>
            <person name="Steindorff A."/>
            <person name="Hensen N."/>
            <person name="Bonometti L."/>
            <person name="Westerberg I."/>
            <person name="Brannstrom I.O."/>
            <person name="Guillou S."/>
            <person name="Cros-Aarteil S."/>
            <person name="Calhoun S."/>
            <person name="Haridas S."/>
            <person name="Kuo A."/>
            <person name="Mondo S."/>
            <person name="Pangilinan J."/>
            <person name="Riley R."/>
            <person name="Labutti K."/>
            <person name="Andreopoulos B."/>
            <person name="Lipzen A."/>
            <person name="Chen C."/>
            <person name="Yanf M."/>
            <person name="Daum C."/>
            <person name="Ng V."/>
            <person name="Clum A."/>
            <person name="Ohm R."/>
            <person name="Martin F."/>
            <person name="Silar P."/>
            <person name="Natvig D."/>
            <person name="Lalanne C."/>
            <person name="Gautier V."/>
            <person name="Ament-Velasquez S.L."/>
            <person name="Kruys A."/>
            <person name="Hutchinson M.I."/>
            <person name="Powell A.J."/>
            <person name="Barry K."/>
            <person name="Miller A.N."/>
            <person name="Grigoriev I.V."/>
            <person name="Debuchy R."/>
            <person name="Gladieux P."/>
            <person name="Thoren M.H."/>
            <person name="Johannesson H."/>
        </authorList>
    </citation>
    <scope>NUCLEOTIDE SEQUENCE</scope>
    <source>
        <strain evidence="2">PSN309</strain>
    </source>
</reference>
<reference evidence="2" key="1">
    <citation type="journal article" date="2023" name="Mol. Phylogenet. Evol.">
        <title>Genome-scale phylogeny and comparative genomics of the fungal order Sordariales.</title>
        <authorList>
            <person name="Hensen N."/>
            <person name="Bonometti L."/>
            <person name="Westerberg I."/>
            <person name="Brannstrom I.O."/>
            <person name="Guillou S."/>
            <person name="Cros-Aarteil S."/>
            <person name="Calhoun S."/>
            <person name="Haridas S."/>
            <person name="Kuo A."/>
            <person name="Mondo S."/>
            <person name="Pangilinan J."/>
            <person name="Riley R."/>
            <person name="LaButti K."/>
            <person name="Andreopoulos B."/>
            <person name="Lipzen A."/>
            <person name="Chen C."/>
            <person name="Yan M."/>
            <person name="Daum C."/>
            <person name="Ng V."/>
            <person name="Clum A."/>
            <person name="Steindorff A."/>
            <person name="Ohm R.A."/>
            <person name="Martin F."/>
            <person name="Silar P."/>
            <person name="Natvig D.O."/>
            <person name="Lalanne C."/>
            <person name="Gautier V."/>
            <person name="Ament-Velasquez S.L."/>
            <person name="Kruys A."/>
            <person name="Hutchinson M.I."/>
            <person name="Powell A.J."/>
            <person name="Barry K."/>
            <person name="Miller A.N."/>
            <person name="Grigoriev I.V."/>
            <person name="Debuchy R."/>
            <person name="Gladieux P."/>
            <person name="Hiltunen Thoren M."/>
            <person name="Johannesson H."/>
        </authorList>
    </citation>
    <scope>NUCLEOTIDE SEQUENCE</scope>
    <source>
        <strain evidence="2">PSN309</strain>
    </source>
</reference>
<evidence type="ECO:0000313" key="2">
    <source>
        <dbReference type="EMBL" id="KAK4186683.1"/>
    </source>
</evidence>
<dbReference type="AlphaFoldDB" id="A0AAN7AGT1"/>
<proteinExistence type="predicted"/>
<protein>
    <submittedName>
        <fullName evidence="2">Phenazine biosynthesis PhzC/PhzF protein</fullName>
    </submittedName>
</protein>
<dbReference type="EMBL" id="MU864417">
    <property type="protein sequence ID" value="KAK4186683.1"/>
    <property type="molecule type" value="Genomic_DNA"/>
</dbReference>
<dbReference type="NCBIfam" id="TIGR00654">
    <property type="entry name" value="PhzF_family"/>
    <property type="match status" value="1"/>
</dbReference>
<dbReference type="SUPFAM" id="SSF54506">
    <property type="entry name" value="Diaminopimelate epimerase-like"/>
    <property type="match status" value="1"/>
</dbReference>
<dbReference type="Gene3D" id="3.10.310.10">
    <property type="entry name" value="Diaminopimelate Epimerase, Chain A, domain 1"/>
    <property type="match status" value="2"/>
</dbReference>
<dbReference type="PIRSF" id="PIRSF016184">
    <property type="entry name" value="PhzC_PhzF"/>
    <property type="match status" value="1"/>
</dbReference>
<dbReference type="GO" id="GO:0005737">
    <property type="term" value="C:cytoplasm"/>
    <property type="evidence" value="ECO:0007669"/>
    <property type="project" value="TreeGrafter"/>
</dbReference>
<gene>
    <name evidence="2" type="ORF">QBC35DRAFT_553487</name>
</gene>